<dbReference type="InterPro" id="IPR036291">
    <property type="entry name" value="NAD(P)-bd_dom_sf"/>
</dbReference>
<evidence type="ECO:0000313" key="3">
    <source>
        <dbReference type="Proteomes" id="UP001174694"/>
    </source>
</evidence>
<dbReference type="Gene3D" id="3.40.50.720">
    <property type="entry name" value="NAD(P)-binding Rossmann-like Domain"/>
    <property type="match status" value="1"/>
</dbReference>
<feature type="domain" description="Enoyl reductase (ER)" evidence="1">
    <location>
        <begin position="22"/>
        <end position="333"/>
    </location>
</feature>
<evidence type="ECO:0000313" key="2">
    <source>
        <dbReference type="EMBL" id="KAJ9142948.1"/>
    </source>
</evidence>
<dbReference type="SMART" id="SM00829">
    <property type="entry name" value="PKS_ER"/>
    <property type="match status" value="1"/>
</dbReference>
<dbReference type="Proteomes" id="UP001174694">
    <property type="component" value="Unassembled WGS sequence"/>
</dbReference>
<proteinExistence type="predicted"/>
<dbReference type="PANTHER" id="PTHR11695:SF294">
    <property type="entry name" value="RETICULON-4-INTERACTING PROTEIN 1, MITOCHONDRIAL"/>
    <property type="match status" value="1"/>
</dbReference>
<dbReference type="Gene3D" id="3.90.180.10">
    <property type="entry name" value="Medium-chain alcohol dehydrogenases, catalytic domain"/>
    <property type="match status" value="1"/>
</dbReference>
<organism evidence="2 3">
    <name type="scientific">Pleurostoma richardsiae</name>
    <dbReference type="NCBI Taxonomy" id="41990"/>
    <lineage>
        <taxon>Eukaryota</taxon>
        <taxon>Fungi</taxon>
        <taxon>Dikarya</taxon>
        <taxon>Ascomycota</taxon>
        <taxon>Pezizomycotina</taxon>
        <taxon>Sordariomycetes</taxon>
        <taxon>Sordariomycetidae</taxon>
        <taxon>Calosphaeriales</taxon>
        <taxon>Pleurostomataceae</taxon>
        <taxon>Pleurostoma</taxon>
    </lineage>
</organism>
<dbReference type="SUPFAM" id="SSF50129">
    <property type="entry name" value="GroES-like"/>
    <property type="match status" value="1"/>
</dbReference>
<dbReference type="AlphaFoldDB" id="A0AA38VNL9"/>
<dbReference type="InterPro" id="IPR013154">
    <property type="entry name" value="ADH-like_N"/>
</dbReference>
<dbReference type="InterPro" id="IPR020843">
    <property type="entry name" value="ER"/>
</dbReference>
<dbReference type="Pfam" id="PF08240">
    <property type="entry name" value="ADH_N"/>
    <property type="match status" value="1"/>
</dbReference>
<name>A0AA38VNL9_9PEZI</name>
<dbReference type="EMBL" id="JANBVO010000020">
    <property type="protein sequence ID" value="KAJ9142948.1"/>
    <property type="molecule type" value="Genomic_DNA"/>
</dbReference>
<dbReference type="GO" id="GO:0016491">
    <property type="term" value="F:oxidoreductase activity"/>
    <property type="evidence" value="ECO:0007669"/>
    <property type="project" value="InterPro"/>
</dbReference>
<dbReference type="GO" id="GO:0005739">
    <property type="term" value="C:mitochondrion"/>
    <property type="evidence" value="ECO:0007669"/>
    <property type="project" value="TreeGrafter"/>
</dbReference>
<dbReference type="InterPro" id="IPR011032">
    <property type="entry name" value="GroES-like_sf"/>
</dbReference>
<accession>A0AA38VNL9</accession>
<gene>
    <name evidence="2" type="ORF">NKR23_g6768</name>
</gene>
<comment type="caution">
    <text evidence="2">The sequence shown here is derived from an EMBL/GenBank/DDBJ whole genome shotgun (WGS) entry which is preliminary data.</text>
</comment>
<reference evidence="2" key="1">
    <citation type="submission" date="2022-07" db="EMBL/GenBank/DDBJ databases">
        <title>Fungi with potential for degradation of polypropylene.</title>
        <authorList>
            <person name="Gostincar C."/>
        </authorList>
    </citation>
    <scope>NUCLEOTIDE SEQUENCE</scope>
    <source>
        <strain evidence="2">EXF-13308</strain>
    </source>
</reference>
<keyword evidence="3" id="KW-1185">Reference proteome</keyword>
<dbReference type="InterPro" id="IPR050700">
    <property type="entry name" value="YIM1/Zinc_Alcohol_DH_Fams"/>
</dbReference>
<evidence type="ECO:0000259" key="1">
    <source>
        <dbReference type="SMART" id="SM00829"/>
    </source>
</evidence>
<dbReference type="PANTHER" id="PTHR11695">
    <property type="entry name" value="ALCOHOL DEHYDROGENASE RELATED"/>
    <property type="match status" value="1"/>
</dbReference>
<dbReference type="Pfam" id="PF13602">
    <property type="entry name" value="ADH_zinc_N_2"/>
    <property type="match status" value="1"/>
</dbReference>
<dbReference type="SUPFAM" id="SSF51735">
    <property type="entry name" value="NAD(P)-binding Rossmann-fold domains"/>
    <property type="match status" value="1"/>
</dbReference>
<sequence length="338" mass="36469">MLRGALHNGNHESWQYADIRGGLEHSLVLNKSTPALSKESLSKGQILVEVISAALNPADYKLPENVLVRSLFIKKPATPGFDFCGRVVARQDENQSLSEGQLVFGALSPLSRYGTLSQFVIVPSSECVPLPDGVDPDHAAATGTACLTSYQALLLGGIYDGSQVIITGGSGGTGTFAIQLAKAMGARVTASCSTANVELCERLGADSVLDYRQMDIASELEKKGQVFDLAIDNVGIPGLYEKSHSFLKTDGKFMQVQFDLSAIRKSLQPRCLGGGRREFHIVVVKSKTEDLNQVGKWLKEGKVKPVVRVFDWEDVPKAYAELRTGCTVGKIVVRVARS</sequence>
<dbReference type="CDD" id="cd08267">
    <property type="entry name" value="MDR1"/>
    <property type="match status" value="1"/>
</dbReference>
<protein>
    <submittedName>
        <fullName evidence="2">Zinc alcohol</fullName>
    </submittedName>
</protein>